<dbReference type="AlphaFoldDB" id="A0A6J5C2X8"/>
<evidence type="ECO:0000313" key="1">
    <source>
        <dbReference type="EMBL" id="CAB3724688.1"/>
    </source>
</evidence>
<gene>
    <name evidence="1" type="ORF">LMG27174_05260</name>
</gene>
<reference evidence="1 2" key="1">
    <citation type="submission" date="2020-04" db="EMBL/GenBank/DDBJ databases">
        <authorList>
            <person name="De Canck E."/>
        </authorList>
    </citation>
    <scope>NUCLEOTIDE SEQUENCE [LARGE SCALE GENOMIC DNA]</scope>
    <source>
        <strain evidence="1 2">LMG 27174</strain>
    </source>
</reference>
<accession>A0A6J5C2X8</accession>
<proteinExistence type="predicted"/>
<dbReference type="EMBL" id="CADIJZ010000022">
    <property type="protein sequence ID" value="CAB3724688.1"/>
    <property type="molecule type" value="Genomic_DNA"/>
</dbReference>
<dbReference type="Proteomes" id="UP000494205">
    <property type="component" value="Unassembled WGS sequence"/>
</dbReference>
<organism evidence="1 2">
    <name type="scientific">Paraburkholderia rhynchosiae</name>
    <dbReference type="NCBI Taxonomy" id="487049"/>
    <lineage>
        <taxon>Bacteria</taxon>
        <taxon>Pseudomonadati</taxon>
        <taxon>Pseudomonadota</taxon>
        <taxon>Betaproteobacteria</taxon>
        <taxon>Burkholderiales</taxon>
        <taxon>Burkholderiaceae</taxon>
        <taxon>Paraburkholderia</taxon>
    </lineage>
</organism>
<protein>
    <submittedName>
        <fullName evidence="1">Uncharacterized protein</fullName>
    </submittedName>
</protein>
<name>A0A6J5C2X8_9BURK</name>
<evidence type="ECO:0000313" key="2">
    <source>
        <dbReference type="Proteomes" id="UP000494205"/>
    </source>
</evidence>
<sequence length="46" mass="5012">MTDRVDEVHLETHFGAANQVIANSWNMIPILAADCGELSARGSRDV</sequence>